<dbReference type="InterPro" id="IPR041677">
    <property type="entry name" value="DNA2/NAM7_AAA_11"/>
</dbReference>
<keyword evidence="3" id="KW-0378">Hydrolase</keyword>
<gene>
    <name evidence="3" type="ORF">HNY73_008820</name>
</gene>
<dbReference type="GO" id="GO:0004386">
    <property type="term" value="F:helicase activity"/>
    <property type="evidence" value="ECO:0007669"/>
    <property type="project" value="UniProtKB-KW"/>
</dbReference>
<feature type="region of interest" description="Disordered" evidence="1">
    <location>
        <begin position="772"/>
        <end position="829"/>
    </location>
</feature>
<feature type="compositionally biased region" description="Polar residues" evidence="1">
    <location>
        <begin position="1311"/>
        <end position="1326"/>
    </location>
</feature>
<keyword evidence="3" id="KW-0067">ATP-binding</keyword>
<evidence type="ECO:0000256" key="1">
    <source>
        <dbReference type="SAM" id="MobiDB-lite"/>
    </source>
</evidence>
<accession>A0A8T0F7M8</accession>
<feature type="compositionally biased region" description="Basic and acidic residues" evidence="1">
    <location>
        <begin position="2545"/>
        <end position="2554"/>
    </location>
</feature>
<feature type="region of interest" description="Disordered" evidence="1">
    <location>
        <begin position="307"/>
        <end position="326"/>
    </location>
</feature>
<reference evidence="3" key="1">
    <citation type="journal article" date="2020" name="bioRxiv">
        <title>Chromosome-level reference genome of the European wasp spider Argiope bruennichi: a resource for studies on range expansion and evolutionary adaptation.</title>
        <authorList>
            <person name="Sheffer M.M."/>
            <person name="Hoppe A."/>
            <person name="Krehenwinkel H."/>
            <person name="Uhl G."/>
            <person name="Kuss A.W."/>
            <person name="Jensen L."/>
            <person name="Jensen C."/>
            <person name="Gillespie R.G."/>
            <person name="Hoff K.J."/>
            <person name="Prost S."/>
        </authorList>
    </citation>
    <scope>NUCLEOTIDE SEQUENCE</scope>
</reference>
<reference evidence="3" key="2">
    <citation type="submission" date="2020-06" db="EMBL/GenBank/DDBJ databases">
        <authorList>
            <person name="Sheffer M."/>
        </authorList>
    </citation>
    <scope>NUCLEOTIDE SEQUENCE</scope>
</reference>
<feature type="compositionally biased region" description="Basic residues" evidence="1">
    <location>
        <begin position="2506"/>
        <end position="2525"/>
    </location>
</feature>
<feature type="region of interest" description="Disordered" evidence="1">
    <location>
        <begin position="359"/>
        <end position="420"/>
    </location>
</feature>
<sequence length="3334" mass="369026">MSDVNNVPILGMDINKTVQLIQNGGSTVSSASPLKNKAPKKRTRRRCVYSKPKKKKKKKDICENLIDTVSFPTVGLICENKDKGNHSDCSSDTIIDDLNGELYKAGVNIGNEFPNSLPEDGNFPPTELGRLLISDGMLLSETKQSGKRKKGARSKSRARNNKSKGNRSKKIQPEFDNPPLLSIKCELEETSDLPAVPVKESANIISEKMAAFPEDFQNTTHLFSASVDVAVSESKKRKPQTARRGKKKQNSYDRNIIQQPKNNILAFDDYPVKGGSNLFIDQSLMYTKEIPSISNVFESSMTEKMMTAKKRSPAKRNRYNRTSAVSDISNNDVSSFLMPSVSNALEQNNLSCHTINPSLIESKQNSKRKRASPNIKNTSKRNLKSLDSLNADDNANASSFPPVKKKKRSSPRKTDAKKSVNNMQKELDIVERQCTIKSGLVTSIKEELSDTFDSDNFVLKRKKSNTEEVVFLDDSIDKFFSDPNAGNVMPSSKKSVSKTYVSMFFEEDTSVADETDEHISYLLSLGSKKSKNIKDGECFKNPSKISADNSDANLKKTPNDSSSNAIFHPRLQLDNLVENILDKGISESECLLPLNVSRTIGSNIPNIKKEAQDFSNNSVEMCSVDKMSSESVNTSNTVESFKSLASDSLGSNTATQRAIHSESLNIHTSLNSGANAEKLAAPDFIKKEPIDLQENGSPDKSVSKSESLHQLNASHTIDSNIPNIKKEAEHFSNDSVAMCSVDKMSSESVNRSNTMECSKSLASDLLSSNTATQSAIQSESSNIHTSVNSDNSGTNAEKHAAPVIIKKEPIDLQENESPGKSASKSESLHQLNASHTIDSNIPNIKKEAEHFSNDSVAMCSVDKMSSESVNRSNTMECSKSLASDLLSSNTATQSAIQSESSIIRTSVNSDKSGTNAEKLAAPVIIKKEPIDLQENESPILCNIEKLQKKDSEKRAMESLNELAKTYLNHDRSESPILNSRITELSSDGNNSKTRDIAIPQFRTSILGLGQESSESNSRSNSEVLNSATINTESIQGKSCDLPSRISESIQGKTCQLSSVILSYNQIKREPQEVLTDINKTKNSSTLLIQTLHNQGNERNSSGSILEEICLSNESETPSLVLDVDKRPNAENSQRTSRSRNESTFVETRPLPTAYIANATFKSQDNSVIKQKETNELTCNNFLSINIKKEKLEGSILEEVCLSNESETPSLVLDVDKMPNTENSQRTSRSRNESTFVEARPLPTACTANATFKSQDNSVLKQKETNELTCNNFLSINIKKEKLEGSILEEVCLSNESETRSLVLDVDKRPNTENSQHTSRSRNESTFVETRALPTACTANATFKSQDNSVLKQKETNELTCNNFLSINIKKEKLEIKNTSNVNREPSTVSPVSVVEFNENNTSIETLPMSVSINACTIQSLEKNICNDDSAMPSTSKTCSDGCSNYIATPIASFGSEMCNDIGDNVLSHDKKFNTSVTNCISSASENQSSMDIEVGTPSAVATVTSNMPSSINSNQSMVVSDLLMADTKKSFVSSITSVNKRKTADNSSENSCSVIFSSDSDNKSRHSLVDLKEPSRKKIYVNLSTGEIICETNDSESRILTDDSLKNLLDLNTSEFSNRKSLKQYKKCVDTHIARAKTLEKVKNLNLKAVEPEVTAKLNISSDEISFIVSEQDDISNQTSVCDTLSNSRSVTPNNIAVPFQCSSPINLSSPLDEIIENSPDISDSISVEEFDLLANFKKNNLKFSMHPYPGNVPFYKRKPYTGCYFRYDKEISNIPVEDIEKRLKEAEKTEKQAPEDPADGRELDFNSLIPEEIDCYYRVLTAAPSKTLISKYLQESAVSARNCNSLDKVICLSSPSYTEDNASSVSEIPVFADAASARNCNSVDDVMCIFSSCNYNNASSVFEVSTKVSADKSIDQDANESLVTSKNFVTSLSQQDKELGSIFTNDIVFQKETINSLSKNVKNYQQLKPSCSNANVPDVSEINNKLQTDSHENVTKGSESISKVSSMAEQINLLPSVSAVKVSTCTNIFPSNNSKQSNKTVLSNEMPEDTLSRIDDNMLDNEKSNLSTCRQKVLSANPPHEKILLNMTPNNKLISSIDKTDSFISLTSEVESFISKSDSHSGNINDESLKEIPCDSNNPILPMQHCSVINSIHEQSFTEFNVVNSVQQTSSNPNALTSQLSTSFSDHPKLLLIPGISENATSESSMNTQIEEQSSRQLSLQVNELYHSEKDDNSQTTPSLSNTVADSLLSKLNLPTSELRKILETVNILPSPECSEPNLLNFKETYQYDHTRYSYVSPQNVVDYGHGISMSHHGKEYSYYDREPRKIPIVHDYGHKSVKDFDDNLDATNKETVSTTIKARHEVSGNTSICSISDLTSESNEDNYNKNSELSVEASYEQPKESEQKDEMKESAAQYQDAPNVKPQYKSRFQRVMERLSSKKSSKPEPSDLLTECFPVKSSKEKSCIRKPIALVQPCNQESTKNPPKQKKIVPLNNNPLSLRDSKNNKKTKKSKKNKSTSKSKKSTKSPPRNKPIRDLSTLFQPDKIVKAKDKSASKSNSVKSNECPGIRVYGRVTNRGSFLTQSSINQPPKPKEPTGKKSINMMKITKMPTDQLHSMIHSPKIDIIPTRKNIPTCSDELFKSVNRIGGSTSSIASASKTTASAKTSFNSTSSFFKSFLPNPVIRPSLQDPRTILKSVSPDITCKSPNDSSNFLNNPNVHTILPNVPSKKSYLPCNSLQFSNPEIRLENLQAGRRTLLPTPQIGFNKRVTDNEGWFTHSQIHSHAQNYSNPYRSIPVRDFESGVSPLTFDSPSVSGSSINFNVQSSSFTEQSSPSISGDVHISNRSAHHRHSRTRQTKCVCLPPKSLKASVGNAVFDTADVLLLILEWNVDWLVQQQKNHDPPPISTRIRKVVNTYEDFDEYYNTYLPLMLLETWHRIYMSWTSLNQAASPYFCEVTSYSVETHSIRVQCQAIFKSSDAEKGLVPEEGNIIMVKFGTKEKGGIKILGYIRDVKIVPFDSSVSVPFKCLKYTPGENLQMLLLTFSGAYSSDDFDTNQLIRIQILYNIKSTLKQNDALLNLKNSPLYKNILNPLTDGLRIVTLKIRNTDPLKDNASECVRDIIKGILSPHPLPLLTVAKTLLSFDHYLILPSLIEMMKNSYRTKVLLCTRTSKALTDIGITLCGTSIKFVVLGKRSDIHQKLRKYLLEEVANKKLSKQSSEDASINEDTRNSLLANIKLEILKNCDVILSLIRNCHNELVAQACADGDSIARMCCIIDEASACTEPEILIPLLYGISKLILIGDTDVPAKICSKAAANFGYNRSLFHRAYELDLASE</sequence>
<feature type="compositionally biased region" description="Basic residues" evidence="1">
    <location>
        <begin position="235"/>
        <end position="249"/>
    </location>
</feature>
<feature type="compositionally biased region" description="Polar residues" evidence="1">
    <location>
        <begin position="2579"/>
        <end position="2588"/>
    </location>
</feature>
<name>A0A8T0F7M8_ARGBR</name>
<feature type="region of interest" description="Disordered" evidence="1">
    <location>
        <begin position="1306"/>
        <end position="1326"/>
    </location>
</feature>
<feature type="compositionally biased region" description="Basic and acidic residues" evidence="1">
    <location>
        <begin position="2399"/>
        <end position="2411"/>
    </location>
</feature>
<proteinExistence type="predicted"/>
<evidence type="ECO:0000259" key="2">
    <source>
        <dbReference type="Pfam" id="PF13086"/>
    </source>
</evidence>
<evidence type="ECO:0000313" key="4">
    <source>
        <dbReference type="Proteomes" id="UP000807504"/>
    </source>
</evidence>
<feature type="region of interest" description="Disordered" evidence="1">
    <location>
        <begin position="2579"/>
        <end position="2598"/>
    </location>
</feature>
<dbReference type="Pfam" id="PF13086">
    <property type="entry name" value="AAA_11"/>
    <property type="match status" value="1"/>
</dbReference>
<protein>
    <submittedName>
        <fullName evidence="3">Helicase SEN1 like protein</fullName>
    </submittedName>
</protein>
<comment type="caution">
    <text evidence="3">The sequence shown here is derived from an EMBL/GenBank/DDBJ whole genome shotgun (WGS) entry which is preliminary data.</text>
</comment>
<dbReference type="Proteomes" id="UP000807504">
    <property type="component" value="Unassembled WGS sequence"/>
</dbReference>
<dbReference type="Gene3D" id="3.40.50.300">
    <property type="entry name" value="P-loop containing nucleotide triphosphate hydrolases"/>
    <property type="match status" value="1"/>
</dbReference>
<evidence type="ECO:0000313" key="3">
    <source>
        <dbReference type="EMBL" id="KAF8787196.1"/>
    </source>
</evidence>
<feature type="compositionally biased region" description="Basic residues" evidence="1">
    <location>
        <begin position="145"/>
        <end position="170"/>
    </location>
</feature>
<feature type="domain" description="DNA2/NAM7 helicase helicase" evidence="2">
    <location>
        <begin position="3211"/>
        <end position="3302"/>
    </location>
</feature>
<feature type="region of interest" description="Disordered" evidence="1">
    <location>
        <begin position="1124"/>
        <end position="1144"/>
    </location>
</feature>
<keyword evidence="3" id="KW-0347">Helicase</keyword>
<feature type="compositionally biased region" description="Polar residues" evidence="1">
    <location>
        <begin position="815"/>
        <end position="829"/>
    </location>
</feature>
<dbReference type="InterPro" id="IPR027417">
    <property type="entry name" value="P-loop_NTPase"/>
</dbReference>
<feature type="region of interest" description="Disordered" evidence="1">
    <location>
        <begin position="2476"/>
        <end position="2565"/>
    </location>
</feature>
<keyword evidence="4" id="KW-1185">Reference proteome</keyword>
<feature type="compositionally biased region" description="Polar residues" evidence="1">
    <location>
        <begin position="772"/>
        <end position="795"/>
    </location>
</feature>
<feature type="compositionally biased region" description="Basic residues" evidence="1">
    <location>
        <begin position="307"/>
        <end position="319"/>
    </location>
</feature>
<organism evidence="3 4">
    <name type="scientific">Argiope bruennichi</name>
    <name type="common">Wasp spider</name>
    <name type="synonym">Aranea bruennichi</name>
    <dbReference type="NCBI Taxonomy" id="94029"/>
    <lineage>
        <taxon>Eukaryota</taxon>
        <taxon>Metazoa</taxon>
        <taxon>Ecdysozoa</taxon>
        <taxon>Arthropoda</taxon>
        <taxon>Chelicerata</taxon>
        <taxon>Arachnida</taxon>
        <taxon>Araneae</taxon>
        <taxon>Araneomorphae</taxon>
        <taxon>Entelegynae</taxon>
        <taxon>Araneoidea</taxon>
        <taxon>Araneidae</taxon>
        <taxon>Argiope</taxon>
    </lineage>
</organism>
<feature type="compositionally biased region" description="Basic and acidic residues" evidence="1">
    <location>
        <begin position="796"/>
        <end position="810"/>
    </location>
</feature>
<feature type="region of interest" description="Disordered" evidence="1">
    <location>
        <begin position="233"/>
        <end position="253"/>
    </location>
</feature>
<feature type="compositionally biased region" description="Polar residues" evidence="1">
    <location>
        <begin position="1129"/>
        <end position="1144"/>
    </location>
</feature>
<feature type="compositionally biased region" description="Polar residues" evidence="1">
    <location>
        <begin position="385"/>
        <end position="397"/>
    </location>
</feature>
<feature type="region of interest" description="Disordered" evidence="1">
    <location>
        <begin position="2378"/>
        <end position="2426"/>
    </location>
</feature>
<keyword evidence="3" id="KW-0547">Nucleotide-binding</keyword>
<feature type="region of interest" description="Disordered" evidence="1">
    <location>
        <begin position="139"/>
        <end position="177"/>
    </location>
</feature>
<dbReference type="EMBL" id="JABXBU010000015">
    <property type="protein sequence ID" value="KAF8787196.1"/>
    <property type="molecule type" value="Genomic_DNA"/>
</dbReference>